<comment type="caution">
    <text evidence="3">The sequence shown here is derived from an EMBL/GenBank/DDBJ whole genome shotgun (WGS) entry which is preliminary data.</text>
</comment>
<feature type="region of interest" description="Disordered" evidence="1">
    <location>
        <begin position="58"/>
        <end position="179"/>
    </location>
</feature>
<protein>
    <submittedName>
        <fullName evidence="3">Uncharacterized protein</fullName>
    </submittedName>
</protein>
<dbReference type="AlphaFoldDB" id="A0AA38HL48"/>
<keyword evidence="2" id="KW-0472">Membrane</keyword>
<accession>A0AA38HL48</accession>
<dbReference type="EMBL" id="JALNTZ010000679">
    <property type="protein sequence ID" value="KAJ3632091.1"/>
    <property type="molecule type" value="Genomic_DNA"/>
</dbReference>
<evidence type="ECO:0000256" key="1">
    <source>
        <dbReference type="SAM" id="MobiDB-lite"/>
    </source>
</evidence>
<evidence type="ECO:0000256" key="2">
    <source>
        <dbReference type="SAM" id="Phobius"/>
    </source>
</evidence>
<organism evidence="3 4">
    <name type="scientific">Zophobas morio</name>
    <dbReference type="NCBI Taxonomy" id="2755281"/>
    <lineage>
        <taxon>Eukaryota</taxon>
        <taxon>Metazoa</taxon>
        <taxon>Ecdysozoa</taxon>
        <taxon>Arthropoda</taxon>
        <taxon>Hexapoda</taxon>
        <taxon>Insecta</taxon>
        <taxon>Pterygota</taxon>
        <taxon>Neoptera</taxon>
        <taxon>Endopterygota</taxon>
        <taxon>Coleoptera</taxon>
        <taxon>Polyphaga</taxon>
        <taxon>Cucujiformia</taxon>
        <taxon>Tenebrionidae</taxon>
        <taxon>Zophobas</taxon>
    </lineage>
</organism>
<sequence>MESQVGLYNIYRIPFALLFLEDIAVKMIFLLKKILVIQLLLLVHYVCIAQKTTGAHGMKEIDKNHTKGSQTPPKRPPQPSRPTTGNTPENSQGTENTGIAHNPPKPSHEQHASTPKTPTQGNLRAQETQNPPQHPRPADNNQNTNTNKQRTGGKPTSKNTGKTQKTGNTPNSNPQTTANKASAMQGIISLLAFMIPVFLV</sequence>
<keyword evidence="2" id="KW-1133">Transmembrane helix</keyword>
<gene>
    <name evidence="3" type="ORF">Zmor_022107</name>
</gene>
<evidence type="ECO:0000313" key="4">
    <source>
        <dbReference type="Proteomes" id="UP001168821"/>
    </source>
</evidence>
<feature type="compositionally biased region" description="Low complexity" evidence="1">
    <location>
        <begin position="140"/>
        <end position="171"/>
    </location>
</feature>
<keyword evidence="4" id="KW-1185">Reference proteome</keyword>
<name>A0AA38HL48_9CUCU</name>
<keyword evidence="2" id="KW-0812">Transmembrane</keyword>
<feature type="compositionally biased region" description="Polar residues" evidence="1">
    <location>
        <begin position="84"/>
        <end position="99"/>
    </location>
</feature>
<feature type="compositionally biased region" description="Polar residues" evidence="1">
    <location>
        <begin position="112"/>
        <end position="131"/>
    </location>
</feature>
<proteinExistence type="predicted"/>
<reference evidence="3" key="1">
    <citation type="journal article" date="2023" name="G3 (Bethesda)">
        <title>Whole genome assemblies of Zophobas morio and Tenebrio molitor.</title>
        <authorList>
            <person name="Kaur S."/>
            <person name="Stinson S.A."/>
            <person name="diCenzo G.C."/>
        </authorList>
    </citation>
    <scope>NUCLEOTIDE SEQUENCE</scope>
    <source>
        <strain evidence="3">QUZm001</strain>
    </source>
</reference>
<evidence type="ECO:0000313" key="3">
    <source>
        <dbReference type="EMBL" id="KAJ3632091.1"/>
    </source>
</evidence>
<dbReference type="Proteomes" id="UP001168821">
    <property type="component" value="Unassembled WGS sequence"/>
</dbReference>
<feature type="transmembrane region" description="Helical" evidence="2">
    <location>
        <begin position="27"/>
        <end position="48"/>
    </location>
</feature>